<keyword evidence="3" id="KW-1185">Reference proteome</keyword>
<organism evidence="2 3">
    <name type="scientific">Bradyrhizobium denitrificans</name>
    <dbReference type="NCBI Taxonomy" id="2734912"/>
    <lineage>
        <taxon>Bacteria</taxon>
        <taxon>Pseudomonadati</taxon>
        <taxon>Pseudomonadota</taxon>
        <taxon>Alphaproteobacteria</taxon>
        <taxon>Hyphomicrobiales</taxon>
        <taxon>Nitrobacteraceae</taxon>
        <taxon>Bradyrhizobium</taxon>
    </lineage>
</organism>
<feature type="domain" description="Glycosyltransferase 2-like" evidence="1">
    <location>
        <begin position="63"/>
        <end position="169"/>
    </location>
</feature>
<sequence length="299" mass="32573">MPGSRRLSIAVGIATAGRPAIVGRTIALLTQQTRLPDMLIACPASPADLPSDAMQSLPFESQVLSGKRGLTAQRNRILERSGGADIIVFFDDDFFPRTDYLEQLEAIFLQHPDVVAVTGRPIRDGANGPGVDVDTALELLSQSRPNAAPAALSETFGTYGCNMAFRMQPIRLRALTFDEALPLYGWQEDIDFSRQLAGDGRIVDASVLSGVHLGAKSGRTSGVRVGYSQIANPLYLIRKGTMSIDFAAPLIWRNVAANLAKSFWPEPWVDRKGRLKGNCLAVWDLLLGRMSPLRVLELE</sequence>
<name>A0ABS5GAU9_9BRAD</name>
<evidence type="ECO:0000313" key="3">
    <source>
        <dbReference type="Proteomes" id="UP001314635"/>
    </source>
</evidence>
<proteinExistence type="predicted"/>
<gene>
    <name evidence="2" type="ORF">JQ619_22005</name>
</gene>
<evidence type="ECO:0000313" key="2">
    <source>
        <dbReference type="EMBL" id="MBR1138447.1"/>
    </source>
</evidence>
<evidence type="ECO:0000259" key="1">
    <source>
        <dbReference type="Pfam" id="PF00535"/>
    </source>
</evidence>
<reference evidence="3" key="1">
    <citation type="journal article" date="2021" name="ISME J.">
        <title>Evolutionary origin and ecological implication of a unique nif island in free-living Bradyrhizobium lineages.</title>
        <authorList>
            <person name="Tao J."/>
        </authorList>
    </citation>
    <scope>NUCLEOTIDE SEQUENCE [LARGE SCALE GENOMIC DNA]</scope>
    <source>
        <strain evidence="3">SZCCT0094</strain>
    </source>
</reference>
<comment type="caution">
    <text evidence="2">The sequence shown here is derived from an EMBL/GenBank/DDBJ whole genome shotgun (WGS) entry which is preliminary data.</text>
</comment>
<dbReference type="CDD" id="cd00761">
    <property type="entry name" value="Glyco_tranf_GTA_type"/>
    <property type="match status" value="1"/>
</dbReference>
<dbReference type="SUPFAM" id="SSF53448">
    <property type="entry name" value="Nucleotide-diphospho-sugar transferases"/>
    <property type="match status" value="1"/>
</dbReference>
<dbReference type="Proteomes" id="UP001314635">
    <property type="component" value="Unassembled WGS sequence"/>
</dbReference>
<protein>
    <submittedName>
        <fullName evidence="2">Glycosyltransferase family 2 protein</fullName>
    </submittedName>
</protein>
<dbReference type="EMBL" id="JAFCLK010000021">
    <property type="protein sequence ID" value="MBR1138447.1"/>
    <property type="molecule type" value="Genomic_DNA"/>
</dbReference>
<dbReference type="Gene3D" id="3.90.550.10">
    <property type="entry name" value="Spore Coat Polysaccharide Biosynthesis Protein SpsA, Chain A"/>
    <property type="match status" value="1"/>
</dbReference>
<accession>A0ABS5GAU9</accession>
<dbReference type="InterPro" id="IPR001173">
    <property type="entry name" value="Glyco_trans_2-like"/>
</dbReference>
<dbReference type="Pfam" id="PF00535">
    <property type="entry name" value="Glycos_transf_2"/>
    <property type="match status" value="1"/>
</dbReference>
<dbReference type="InterPro" id="IPR029044">
    <property type="entry name" value="Nucleotide-diphossugar_trans"/>
</dbReference>